<dbReference type="STRING" id="1271860.SAMN05216174_101329"/>
<dbReference type="InterPro" id="IPR032808">
    <property type="entry name" value="DoxX"/>
</dbReference>
<reference evidence="7" key="1">
    <citation type="submission" date="2016-10" db="EMBL/GenBank/DDBJ databases">
        <authorList>
            <person name="Varghese N."/>
            <person name="Submissions S."/>
        </authorList>
    </citation>
    <scope>NUCLEOTIDE SEQUENCE [LARGE SCALE GENOMIC DNA]</scope>
    <source>
        <strain evidence="7">IBRC-M 10403</strain>
    </source>
</reference>
<dbReference type="GO" id="GO:0016020">
    <property type="term" value="C:membrane"/>
    <property type="evidence" value="ECO:0007669"/>
    <property type="project" value="UniProtKB-SubCell"/>
</dbReference>
<evidence type="ECO:0000256" key="1">
    <source>
        <dbReference type="ARBA" id="ARBA00004141"/>
    </source>
</evidence>
<dbReference type="AlphaFoldDB" id="A0A1G6JB49"/>
<feature type="transmembrane region" description="Helical" evidence="5">
    <location>
        <begin position="136"/>
        <end position="153"/>
    </location>
</feature>
<dbReference type="EMBL" id="FMZZ01000001">
    <property type="protein sequence ID" value="SDC16122.1"/>
    <property type="molecule type" value="Genomic_DNA"/>
</dbReference>
<evidence type="ECO:0000313" key="7">
    <source>
        <dbReference type="Proteomes" id="UP000199501"/>
    </source>
</evidence>
<keyword evidence="4 5" id="KW-0472">Membrane</keyword>
<keyword evidence="7" id="KW-1185">Reference proteome</keyword>
<protein>
    <submittedName>
        <fullName evidence="6">DoxX protein</fullName>
    </submittedName>
</protein>
<evidence type="ECO:0000256" key="5">
    <source>
        <dbReference type="SAM" id="Phobius"/>
    </source>
</evidence>
<keyword evidence="3 5" id="KW-1133">Transmembrane helix</keyword>
<evidence type="ECO:0000256" key="4">
    <source>
        <dbReference type="ARBA" id="ARBA00023136"/>
    </source>
</evidence>
<dbReference type="Pfam" id="PF07681">
    <property type="entry name" value="DoxX"/>
    <property type="match status" value="1"/>
</dbReference>
<feature type="transmembrane region" description="Helical" evidence="5">
    <location>
        <begin position="98"/>
        <end position="116"/>
    </location>
</feature>
<evidence type="ECO:0000313" key="6">
    <source>
        <dbReference type="EMBL" id="SDC16122.1"/>
    </source>
</evidence>
<feature type="transmembrane region" description="Helical" evidence="5">
    <location>
        <begin position="73"/>
        <end position="91"/>
    </location>
</feature>
<accession>A0A1G6JB49</accession>
<keyword evidence="2 5" id="KW-0812">Transmembrane</keyword>
<evidence type="ECO:0000256" key="2">
    <source>
        <dbReference type="ARBA" id="ARBA00022692"/>
    </source>
</evidence>
<organism evidence="6 7">
    <name type="scientific">Actinokineospora iranica</name>
    <dbReference type="NCBI Taxonomy" id="1271860"/>
    <lineage>
        <taxon>Bacteria</taxon>
        <taxon>Bacillati</taxon>
        <taxon>Actinomycetota</taxon>
        <taxon>Actinomycetes</taxon>
        <taxon>Pseudonocardiales</taxon>
        <taxon>Pseudonocardiaceae</taxon>
        <taxon>Actinokineospora</taxon>
    </lineage>
</organism>
<name>A0A1G6JB49_9PSEU</name>
<gene>
    <name evidence="6" type="ORF">SAMN05216174_101329</name>
</gene>
<dbReference type="OrthoDB" id="265224at2"/>
<comment type="subcellular location">
    <subcellularLocation>
        <location evidence="1">Membrane</location>
        <topology evidence="1">Multi-pass membrane protein</topology>
    </subcellularLocation>
</comment>
<sequence length="160" mass="17160">MSITHHTEVEESRPESPEGLWSRVERVLGQVALPALRISLGLVFLWFGALKATGDSPVADIVHATLPWLDESVLMPVLGWFEIVLGVALLIGKPRRLALVVAAAHLAGTFLVFIQAPTLVMTDGNPLLLTTTGEFVLKNIVLIAAALVLLGLTDRRGKAA</sequence>
<dbReference type="Proteomes" id="UP000199501">
    <property type="component" value="Unassembled WGS sequence"/>
</dbReference>
<dbReference type="RefSeq" id="WP_091447406.1">
    <property type="nucleotide sequence ID" value="NZ_FMZZ01000001.1"/>
</dbReference>
<feature type="transmembrane region" description="Helical" evidence="5">
    <location>
        <begin position="31"/>
        <end position="53"/>
    </location>
</feature>
<proteinExistence type="predicted"/>
<evidence type="ECO:0000256" key="3">
    <source>
        <dbReference type="ARBA" id="ARBA00022989"/>
    </source>
</evidence>